<protein>
    <submittedName>
        <fullName evidence="2">Uncharacterized protein</fullName>
    </submittedName>
</protein>
<evidence type="ECO:0000313" key="2">
    <source>
        <dbReference type="EMBL" id="JAI35364.1"/>
    </source>
</evidence>
<organism evidence="2">
    <name type="scientific">Bactrocera latifrons</name>
    <name type="common">Malaysian fruit fly</name>
    <name type="synonym">Chaetodacus latifrons</name>
    <dbReference type="NCBI Taxonomy" id="174628"/>
    <lineage>
        <taxon>Eukaryota</taxon>
        <taxon>Metazoa</taxon>
        <taxon>Ecdysozoa</taxon>
        <taxon>Arthropoda</taxon>
        <taxon>Hexapoda</taxon>
        <taxon>Insecta</taxon>
        <taxon>Pterygota</taxon>
        <taxon>Neoptera</taxon>
        <taxon>Endopterygota</taxon>
        <taxon>Diptera</taxon>
        <taxon>Brachycera</taxon>
        <taxon>Muscomorpha</taxon>
        <taxon>Tephritoidea</taxon>
        <taxon>Tephritidae</taxon>
        <taxon>Bactrocera</taxon>
        <taxon>Bactrocera</taxon>
    </lineage>
</organism>
<feature type="compositionally biased region" description="Low complexity" evidence="1">
    <location>
        <begin position="136"/>
        <end position="149"/>
    </location>
</feature>
<name>A0A0K8V8V1_BACLA</name>
<feature type="region of interest" description="Disordered" evidence="1">
    <location>
        <begin position="361"/>
        <end position="420"/>
    </location>
</feature>
<feature type="compositionally biased region" description="Polar residues" evidence="1">
    <location>
        <begin position="191"/>
        <end position="227"/>
    </location>
</feature>
<feature type="region of interest" description="Disordered" evidence="1">
    <location>
        <begin position="507"/>
        <end position="528"/>
    </location>
</feature>
<feature type="compositionally biased region" description="Low complexity" evidence="1">
    <location>
        <begin position="368"/>
        <end position="379"/>
    </location>
</feature>
<proteinExistence type="predicted"/>
<reference evidence="2" key="1">
    <citation type="submission" date="2015-06" db="EMBL/GenBank/DDBJ databases">
        <authorList>
            <person name="Hoefler B.C."/>
            <person name="Straight P.D."/>
        </authorList>
    </citation>
    <scope>NUCLEOTIDE SEQUENCE</scope>
</reference>
<dbReference type="OrthoDB" id="660555at2759"/>
<feature type="compositionally biased region" description="Basic residues" evidence="1">
    <location>
        <begin position="16"/>
        <end position="26"/>
    </location>
</feature>
<dbReference type="AlphaFoldDB" id="A0A0K8V8V1"/>
<feature type="region of interest" description="Disordered" evidence="1">
    <location>
        <begin position="1"/>
        <end position="68"/>
    </location>
</feature>
<gene>
    <name evidence="2" type="ORF">c3_g3_i7</name>
</gene>
<feature type="compositionally biased region" description="Basic and acidic residues" evidence="1">
    <location>
        <begin position="123"/>
        <end position="135"/>
    </location>
</feature>
<feature type="compositionally biased region" description="Polar residues" evidence="1">
    <location>
        <begin position="389"/>
        <end position="401"/>
    </location>
</feature>
<feature type="compositionally biased region" description="Polar residues" evidence="1">
    <location>
        <begin position="92"/>
        <end position="102"/>
    </location>
</feature>
<evidence type="ECO:0000256" key="1">
    <source>
        <dbReference type="SAM" id="MobiDB-lite"/>
    </source>
</evidence>
<dbReference type="EMBL" id="GDHF01016950">
    <property type="protein sequence ID" value="JAI35364.1"/>
    <property type="molecule type" value="Transcribed_RNA"/>
</dbReference>
<feature type="compositionally biased region" description="Basic and acidic residues" evidence="1">
    <location>
        <begin position="45"/>
        <end position="60"/>
    </location>
</feature>
<sequence>MTSETYLDLTFDRNGKSGKRPIRPKLLKLTDVTMPHRSRKKTKVKSKDRSVSSVRDRIYDDPAYTDDISHLANPLRRNSCSGKADAKAKSFASGNTASNLTASGSSSLGKRSKLSKEFLQQNKLRDVGATYERDASSSSDEPLRSESQSKSGATASAGRRGRSLERSAAAAATEWKSGERKREKRERSSKQKINTTSVESNALLTQHAEMQQKQDSYNEATNNTRASSNRRSKTQSAMMTKQYSDGAAADLQWAVEQQQARDEISSMHSGASAVKAVAATSAAGGASSKMQIARRFLRGEIGIKSFNYYLLKEGIKSSKRFVEKQRNSFTSGLASAAIGGKKTHSRSEENIYEEIFFKDAPPSDDEQQQQLQQEQQQQQQPPPLPLQQSNSAQTHAHTQLEQQAPHTQHAHQARGAETPISQCSGSEEGVYADCELCLQQCTKENCEYCYAQQSTAVADEHAQSASKIQRDMAKPYAVVPLQQQQTLNKLPQQFETPARPLITQAPSAAPADYNSSSSNGGMAGAPLPARTYLSSNRTIRIIRAFTK</sequence>
<accession>A0A0K8V8V1</accession>
<feature type="compositionally biased region" description="Basic and acidic residues" evidence="1">
    <location>
        <begin position="176"/>
        <end position="189"/>
    </location>
</feature>
<feature type="region of interest" description="Disordered" evidence="1">
    <location>
        <begin position="90"/>
        <end position="242"/>
    </location>
</feature>